<dbReference type="AlphaFoldDB" id="A0A371R0C9"/>
<sequence length="109" mass="12152">MRGYAKTAQSAEEAKAAGAEYAIIDSLPYEVPDADKYVLVIEPRHKPPQLKNIFVIVNKAGRGLFAKNAIPFDDSVHWAMSAGYPPIAVRNVKSWKRLRDVVKWVAESL</sequence>
<accession>A0A371R0C9</accession>
<evidence type="ECO:0000313" key="1">
    <source>
        <dbReference type="EMBL" id="RFA96761.1"/>
    </source>
</evidence>
<proteinExistence type="predicted"/>
<protein>
    <submittedName>
        <fullName evidence="1">Uncharacterized protein</fullName>
    </submittedName>
</protein>
<name>A0A371R0C9_9CREN</name>
<evidence type="ECO:0000313" key="2">
    <source>
        <dbReference type="Proteomes" id="UP000257123"/>
    </source>
</evidence>
<dbReference type="EMBL" id="NMUE01000010">
    <property type="protein sequence ID" value="RFA96761.1"/>
    <property type="molecule type" value="Genomic_DNA"/>
</dbReference>
<gene>
    <name evidence="1" type="ORF">CGL51_04385</name>
</gene>
<reference evidence="1 2" key="1">
    <citation type="submission" date="2017-07" db="EMBL/GenBank/DDBJ databases">
        <title>Draft genome sequence of aerobic hyperthermophilic archaea, Pyrobaculum aerophilum YKB31 and YKB32.</title>
        <authorList>
            <person name="Mochizuki T."/>
            <person name="Berliner A.J."/>
            <person name="Yoshida-Takashima Y."/>
            <person name="Takaki Y."/>
            <person name="Nunoura T."/>
            <person name="Takai K."/>
        </authorList>
    </citation>
    <scope>NUCLEOTIDE SEQUENCE [LARGE SCALE GENOMIC DNA]</scope>
    <source>
        <strain evidence="1 2">YKB31</strain>
    </source>
</reference>
<comment type="caution">
    <text evidence="1">The sequence shown here is derived from an EMBL/GenBank/DDBJ whole genome shotgun (WGS) entry which is preliminary data.</text>
</comment>
<organism evidence="1 2">
    <name type="scientific">Pyrobaculum aerophilum</name>
    <dbReference type="NCBI Taxonomy" id="13773"/>
    <lineage>
        <taxon>Archaea</taxon>
        <taxon>Thermoproteota</taxon>
        <taxon>Thermoprotei</taxon>
        <taxon>Thermoproteales</taxon>
        <taxon>Thermoproteaceae</taxon>
        <taxon>Pyrobaculum</taxon>
    </lineage>
</organism>
<dbReference type="Proteomes" id="UP000257123">
    <property type="component" value="Unassembled WGS sequence"/>
</dbReference>